<dbReference type="Proteomes" id="UP000800036">
    <property type="component" value="Unassembled WGS sequence"/>
</dbReference>
<accession>A0A6A5VHK4</accession>
<evidence type="ECO:0000313" key="2">
    <source>
        <dbReference type="Proteomes" id="UP000800036"/>
    </source>
</evidence>
<dbReference type="AlphaFoldDB" id="A0A6A5VHK4"/>
<evidence type="ECO:0000313" key="1">
    <source>
        <dbReference type="EMBL" id="KAF1976160.1"/>
    </source>
</evidence>
<gene>
    <name evidence="1" type="ORF">BU23DRAFT_629756</name>
</gene>
<protein>
    <submittedName>
        <fullName evidence="1">Uncharacterized protein</fullName>
    </submittedName>
</protein>
<dbReference type="OrthoDB" id="4491390at2759"/>
<reference evidence="1" key="1">
    <citation type="journal article" date="2020" name="Stud. Mycol.">
        <title>101 Dothideomycetes genomes: a test case for predicting lifestyles and emergence of pathogens.</title>
        <authorList>
            <person name="Haridas S."/>
            <person name="Albert R."/>
            <person name="Binder M."/>
            <person name="Bloem J."/>
            <person name="Labutti K."/>
            <person name="Salamov A."/>
            <person name="Andreopoulos B."/>
            <person name="Baker S."/>
            <person name="Barry K."/>
            <person name="Bills G."/>
            <person name="Bluhm B."/>
            <person name="Cannon C."/>
            <person name="Castanera R."/>
            <person name="Culley D."/>
            <person name="Daum C."/>
            <person name="Ezra D."/>
            <person name="Gonzalez J."/>
            <person name="Henrissat B."/>
            <person name="Kuo A."/>
            <person name="Liang C."/>
            <person name="Lipzen A."/>
            <person name="Lutzoni F."/>
            <person name="Magnuson J."/>
            <person name="Mondo S."/>
            <person name="Nolan M."/>
            <person name="Ohm R."/>
            <person name="Pangilinan J."/>
            <person name="Park H.-J."/>
            <person name="Ramirez L."/>
            <person name="Alfaro M."/>
            <person name="Sun H."/>
            <person name="Tritt A."/>
            <person name="Yoshinaga Y."/>
            <person name="Zwiers L.-H."/>
            <person name="Turgeon B."/>
            <person name="Goodwin S."/>
            <person name="Spatafora J."/>
            <person name="Crous P."/>
            <person name="Grigoriev I."/>
        </authorList>
    </citation>
    <scope>NUCLEOTIDE SEQUENCE</scope>
    <source>
        <strain evidence="1">CBS 107.79</strain>
    </source>
</reference>
<proteinExistence type="predicted"/>
<name>A0A6A5VHK4_9PLEO</name>
<keyword evidence="2" id="KW-1185">Reference proteome</keyword>
<dbReference type="EMBL" id="ML976667">
    <property type="protein sequence ID" value="KAF1976160.1"/>
    <property type="molecule type" value="Genomic_DNA"/>
</dbReference>
<sequence length="197" mass="22350">MDLASKNPAQFLCQRSHHAIPWWVLRRSIGFGATFAPFLPASGSGNESQIPKHRILWCGQGLWSPLSADALWFPNLMVANSLTHCWAFEIMVRMHLSTLDPVISTANENDSQDQAHVDTETVEELSLLTLADMICDSTSYLLQPELKFHGLWSAFMTLPTAFRVFQQEQDLSESRIQRSQQITRLLASREVYFPVSQ</sequence>
<organism evidence="1 2">
    <name type="scientific">Bimuria novae-zelandiae CBS 107.79</name>
    <dbReference type="NCBI Taxonomy" id="1447943"/>
    <lineage>
        <taxon>Eukaryota</taxon>
        <taxon>Fungi</taxon>
        <taxon>Dikarya</taxon>
        <taxon>Ascomycota</taxon>
        <taxon>Pezizomycotina</taxon>
        <taxon>Dothideomycetes</taxon>
        <taxon>Pleosporomycetidae</taxon>
        <taxon>Pleosporales</taxon>
        <taxon>Massarineae</taxon>
        <taxon>Didymosphaeriaceae</taxon>
        <taxon>Bimuria</taxon>
    </lineage>
</organism>